<feature type="region of interest" description="Disordered" evidence="1">
    <location>
        <begin position="1"/>
        <end position="29"/>
    </location>
</feature>
<keyword evidence="4" id="KW-1185">Reference proteome</keyword>
<evidence type="ECO:0000256" key="2">
    <source>
        <dbReference type="SAM" id="Phobius"/>
    </source>
</evidence>
<organism evidence="3 4">
    <name type="scientific">Angomonas deanei</name>
    <dbReference type="NCBI Taxonomy" id="59799"/>
    <lineage>
        <taxon>Eukaryota</taxon>
        <taxon>Discoba</taxon>
        <taxon>Euglenozoa</taxon>
        <taxon>Kinetoplastea</taxon>
        <taxon>Metakinetoplastina</taxon>
        <taxon>Trypanosomatida</taxon>
        <taxon>Trypanosomatidae</taxon>
        <taxon>Strigomonadinae</taxon>
        <taxon>Angomonas</taxon>
    </lineage>
</organism>
<keyword evidence="2" id="KW-0812">Transmembrane</keyword>
<dbReference type="EMBL" id="LR877148">
    <property type="protein sequence ID" value="CAD2215091.1"/>
    <property type="molecule type" value="Genomic_DNA"/>
</dbReference>
<evidence type="ECO:0000313" key="4">
    <source>
        <dbReference type="Proteomes" id="UP000515908"/>
    </source>
</evidence>
<feature type="transmembrane region" description="Helical" evidence="2">
    <location>
        <begin position="349"/>
        <end position="377"/>
    </location>
</feature>
<sequence>MQLLPPSKKSFKEENSEHDRYAKNRDGYNRGKDINKKDYGFLVELTASGLSAVFGERLSLLSLWMPPAVDVEGVRRINRKYNITQRMGDDAEEEYTQTFLQGVQRKIRDILHDYFAFLNLIRVLDFLVPRFVRNYVMDFLFFSPSVNEAESVTSTLFPRYFTNERFYKLERNYGTVQAVFLNNDDNNVEGNVEIRLTLHKITGNVEEEVTKKKRRRDPTVLQQLSFLLHELPSYKRSPLAKASFLVPESYFSSYYTAPTFPHPYREINPHQHLERSAYRFYYYNTPTQLPSLKQFLLSRQCPEWTYCMNSIHYPKYIRKKGNVLTRAGEAILFHHNQNVYPSLYNSVTILSSVVGALLIASGVGVCFIVAMYVLYFLQRTFGKPQPITVVRLKID</sequence>
<dbReference type="Proteomes" id="UP000515908">
    <property type="component" value="Chromosome 04"/>
</dbReference>
<keyword evidence="2" id="KW-0472">Membrane</keyword>
<reference evidence="3 4" key="1">
    <citation type="submission" date="2020-08" db="EMBL/GenBank/DDBJ databases">
        <authorList>
            <person name="Newling K."/>
            <person name="Davey J."/>
            <person name="Forrester S."/>
        </authorList>
    </citation>
    <scope>NUCLEOTIDE SEQUENCE [LARGE SCALE GENOMIC DNA]</scope>
    <source>
        <strain evidence="4">Crithidia deanei Carvalho (ATCC PRA-265)</strain>
    </source>
</reference>
<dbReference type="AlphaFoldDB" id="A0A7G2C7S6"/>
<dbReference type="VEuPathDB" id="TriTrypDB:ADEAN_000254400"/>
<name>A0A7G2C7S6_9TRYP</name>
<feature type="compositionally biased region" description="Basic and acidic residues" evidence="1">
    <location>
        <begin position="10"/>
        <end position="29"/>
    </location>
</feature>
<proteinExistence type="predicted"/>
<keyword evidence="2" id="KW-1133">Transmembrane helix</keyword>
<evidence type="ECO:0000256" key="1">
    <source>
        <dbReference type="SAM" id="MobiDB-lite"/>
    </source>
</evidence>
<accession>A0A7G2C7S6</accession>
<gene>
    <name evidence="3" type="ORF">ADEAN_000254400</name>
</gene>
<protein>
    <submittedName>
        <fullName evidence="3">Uncharacterized protein</fullName>
    </submittedName>
</protein>
<evidence type="ECO:0000313" key="3">
    <source>
        <dbReference type="EMBL" id="CAD2215091.1"/>
    </source>
</evidence>